<feature type="domain" description="SpaA-like prealbumin fold" evidence="6">
    <location>
        <begin position="2017"/>
        <end position="2102"/>
    </location>
</feature>
<evidence type="ECO:0000256" key="2">
    <source>
        <dbReference type="ARBA" id="ARBA00022525"/>
    </source>
</evidence>
<feature type="domain" description="SpaA-like prealbumin fold" evidence="6">
    <location>
        <begin position="619"/>
        <end position="683"/>
    </location>
</feature>
<dbReference type="SUPFAM" id="SSF117074">
    <property type="entry name" value="Hypothetical protein PA1324"/>
    <property type="match status" value="1"/>
</dbReference>
<keyword evidence="2" id="KW-0964">Secreted</keyword>
<comment type="caution">
    <text evidence="7">The sequence shown here is derived from an EMBL/GenBank/DDBJ whole genome shotgun (WGS) entry which is preliminary data.</text>
</comment>
<dbReference type="PANTHER" id="PTHR36108:SF13">
    <property type="entry name" value="COLOSSIN-B-RELATED"/>
    <property type="match status" value="1"/>
</dbReference>
<accession>A0A845SXL4</accession>
<feature type="domain" description="SpaA-like prealbumin fold" evidence="6">
    <location>
        <begin position="341"/>
        <end position="417"/>
    </location>
</feature>
<feature type="domain" description="SpaA-like prealbumin fold" evidence="6">
    <location>
        <begin position="1797"/>
        <end position="1893"/>
    </location>
</feature>
<feature type="domain" description="SpaA-like prealbumin fold" evidence="6">
    <location>
        <begin position="528"/>
        <end position="599"/>
    </location>
</feature>
<feature type="domain" description="SpaA-like prealbumin fold" evidence="6">
    <location>
        <begin position="1017"/>
        <end position="1094"/>
    </location>
</feature>
<feature type="domain" description="SpaA-like prealbumin fold" evidence="6">
    <location>
        <begin position="711"/>
        <end position="775"/>
    </location>
</feature>
<keyword evidence="3 5" id="KW-0732">Signal</keyword>
<feature type="domain" description="SpaA-like prealbumin fold" evidence="6">
    <location>
        <begin position="1302"/>
        <end position="1386"/>
    </location>
</feature>
<feature type="domain" description="SpaA-like prealbumin fold" evidence="6">
    <location>
        <begin position="244"/>
        <end position="332"/>
    </location>
</feature>
<dbReference type="EMBL" id="VIQT01000009">
    <property type="protein sequence ID" value="NDO39012.1"/>
    <property type="molecule type" value="Genomic_DNA"/>
</dbReference>
<dbReference type="Proteomes" id="UP000462501">
    <property type="component" value="Unassembled WGS sequence"/>
</dbReference>
<evidence type="ECO:0000313" key="7">
    <source>
        <dbReference type="EMBL" id="NDO39012.1"/>
    </source>
</evidence>
<feature type="domain" description="SpaA-like prealbumin fold" evidence="6">
    <location>
        <begin position="436"/>
        <end position="510"/>
    </location>
</feature>
<feature type="signal peptide" evidence="5">
    <location>
        <begin position="1"/>
        <end position="31"/>
    </location>
</feature>
<evidence type="ECO:0000256" key="1">
    <source>
        <dbReference type="ARBA" id="ARBA00007257"/>
    </source>
</evidence>
<dbReference type="Pfam" id="PF17802">
    <property type="entry name" value="SpaA"/>
    <property type="match status" value="21"/>
</dbReference>
<feature type="region of interest" description="Disordered" evidence="4">
    <location>
        <begin position="1667"/>
        <end position="1695"/>
    </location>
</feature>
<dbReference type="Gene3D" id="2.60.40.10">
    <property type="entry name" value="Immunoglobulins"/>
    <property type="match status" value="21"/>
</dbReference>
<name>A0A845SXL4_9FIRM</name>
<feature type="domain" description="SpaA-like prealbumin fold" evidence="6">
    <location>
        <begin position="1404"/>
        <end position="1486"/>
    </location>
</feature>
<dbReference type="InterPro" id="IPR013783">
    <property type="entry name" value="Ig-like_fold"/>
</dbReference>
<evidence type="ECO:0000256" key="3">
    <source>
        <dbReference type="ARBA" id="ARBA00022729"/>
    </source>
</evidence>
<feature type="domain" description="SpaA-like prealbumin fold" evidence="6">
    <location>
        <begin position="1097"/>
        <end position="1199"/>
    </location>
</feature>
<feature type="domain" description="SpaA-like prealbumin fold" evidence="6">
    <location>
        <begin position="2107"/>
        <end position="2190"/>
    </location>
</feature>
<protein>
    <recommendedName>
        <fullName evidence="6">SpaA-like prealbumin fold domain-containing protein</fullName>
    </recommendedName>
</protein>
<evidence type="ECO:0000256" key="5">
    <source>
        <dbReference type="SAM" id="SignalP"/>
    </source>
</evidence>
<dbReference type="SUPFAM" id="SSF49478">
    <property type="entry name" value="Cna protein B-type domain"/>
    <property type="match status" value="5"/>
</dbReference>
<evidence type="ECO:0000259" key="6">
    <source>
        <dbReference type="Pfam" id="PF17802"/>
    </source>
</evidence>
<feature type="domain" description="SpaA-like prealbumin fold" evidence="6">
    <location>
        <begin position="906"/>
        <end position="993"/>
    </location>
</feature>
<feature type="domain" description="SpaA-like prealbumin fold" evidence="6">
    <location>
        <begin position="2215"/>
        <end position="2290"/>
    </location>
</feature>
<feature type="domain" description="SpaA-like prealbumin fold" evidence="6">
    <location>
        <begin position="803"/>
        <end position="888"/>
    </location>
</feature>
<evidence type="ECO:0000313" key="8">
    <source>
        <dbReference type="Proteomes" id="UP000462501"/>
    </source>
</evidence>
<feature type="chain" id="PRO_5032508861" description="SpaA-like prealbumin fold domain-containing protein" evidence="5">
    <location>
        <begin position="32"/>
        <end position="2470"/>
    </location>
</feature>
<feature type="domain" description="SpaA-like prealbumin fold" evidence="6">
    <location>
        <begin position="1204"/>
        <end position="1297"/>
    </location>
</feature>
<gene>
    <name evidence="7" type="ORF">FMM72_07045</name>
</gene>
<sequence>MKKFHFPRTRLIAALLALVCVLGLLPGTALAATPDTIKMDDCTHNGVKYESPALGTCHLHQMHFGLNGKSTMGFCAEKGKGMGWSLEGHTWGSPKPVNDPTVKTMMAYFYAHSTGVFTDQAKALGVDDVWDSNYAWTMNSWTQAIVWRYKAGLLSDPVVACAEELLCVYNNLEHTNYSSIDETMDGRSFRDRAQYILDLGAQGVWGECEVYEYAYTGPGSSYHPSNDVQAVMVGELNVTREKYSLTVKKVDSTNPNKTLPGARFLVASENGSYSKEVVTGSDGTVTVPNLEAGTYAVTELEAPEGYEIDNPGPQYVVLPSGSDKTVTVTFTDTPEITGEGSIRKVDADDPTRGLAGAVIKIEGVDNDFTGTYVTGAGGYLTDVPWKDMPLGSYTAEEVTPPEGYTKSPDVNKTKQTFVWDGKTDVALVFENDAKVKVRLIKKDDSDNPLPGAVFNIVKDGQIIGTEATKADGSITVTDVTEGMYAFVEVSVPAPWATLTEPVIAHVDQATVNGGGTVTVTASDKRLPNLTILKRDAQTGDVIPNTHFEIRGIHYGYHNDVTTGPDGRAVLSNIPVDSYEVTEKSVPDPYVVGDEPTQTIWLGAGDSKELVFDNLKQPVLKISKVEQGSNTPIPGTVFTVEGIDSDYRQDVTTEADGFVTLRVAPGSYRVTEKSVPEPYCLPEDEAGRTQTISLNGGDEKTLIFKNSKKPLLTLSKIDADTGVPVPGTVLTVEGIDSDYKDDWRTGPDGTVALRVDPGTYRITEKSVPAPYYLPDKDADRVQTISLNPGDEKTVVFRNHKTPELTIFKEDSVAGAPIEGAKFRVTYTSNGEAAGAPASMDFGIFVTDASGQIKLHEKGKKLYPGEYTVTEVEPAPGFQMKEPLTQKVILHGGESKTLTFFNEPLNAIVVEKYDSVTHEALPGCTFQLRFLGGTSGTGGTVIGTKVTGKNGTAIWTGLTAGTYIVEEIDPADGYSIINASETVYISDKGEQNVVTVSFDNAPDGILLIRKVCATNPSVTLQNAEFKIMYADGTLIGDSNGIFRTDENGEIRIPGLKPGKSVVVTEVRAPAGFILDTQSQTIQIQAGKTVSLTFKNQPKGSLIIQKRDSQTDEVLPGAEFRITTAAGCEVGLDGVIGSSTLTQNGIFTTDAQGEIRITNLAPGAYVINEIKAPDGGYVIDTPSTNVVIGQGGDTQTVVIKNTRKGGLIIEKYDSVTRQPLAGAQFKVMTANGELTPDNEGMTSSNGLYTTDVNGQIVLSKLLPGTYVVSEEKAPDNYRKDPTPQMVVVNAGDTQTLRFYDDPLCTLTILKRDAVTKKPLRGAEFMVRDSSGHVIGPNNGLYTTGTDGTVTVTGLAPNSTVVVSEKKAPNGYILDETPKNTVVRTGVANTLIFDDEPGTTLIIRKFIEGTENEPLSGVAFKVVDGNGGAVGPDDGIYYTDKAGEIVLEGIEPGTTVKVREIKTVEGFVLDGTPQDILIKGGEAQQLTFWNKRAGTLVIQKKDSVSGALISGAQFQLTYANGGYVDNDNGHLSSNGLYTTDDKGEIRINGVTGTVVVKETKPAPGYVIDQSTQTQTVTVNPLDTQTLTFLNEPLCSLTLTKLDSVTGKPVPGTEFTVKDGNGTILGRYTTGKDGTVVVTGLVPGSTVVVSETKVPYGYVLDTTPKTIIVKNGSNTVNSGGTTGGNTGGSTNTGNGNDLTFENDPTVNLTIRKYIEGTANEPLAGVAFKITDGSGAPVGPGDGVFYTNAAGEIVVENLEPGTTITAREIKTVDGYVLDGTPKSVKITAGPQAPELIFWNKKAGTLVIQKKDSVTGALIPGAQFQLTYANGGYVDNDNGHLSSNGLYTTDDKGEIRISGITGTVVVKETKPAPGYVIDQSTQTQTVTVNPLDTQTLTFLNEPLCSLTLTKLDSVTGKPIPGTEFTVKDGNGTVLGRYTTGKDGTVVVTGLVPGSTVVVTETKVPDGYVLNPTPQTIIVKNGSNSVNSGTVGGTTNGNTGGSTNVGGGTNGGNDLVFENDPIGTFELIKVVEGNKEKRIPNVTFEIRRASDDALVETVTTGSDGRVSLKLDAGDYYAVETEAAKGFKLDATRHYFTMKNGKNTTLTVENKPFSGILIHKTNSVTGKGIQGVTFLLYDSANAPIGQYTSDNSGYVYIENLTVSGRYYLRELENEGYVPDTQMKTVYVTAGETTLVEWKNIPITAQIQIVKKSADYNSTNGLPAGTPLEGAVFEIYDKAGNLVDTIKSDQRGLASSKPLPLGRYTIRETKAPANYGVSDTELTAYLEHEGQILRFEVTNKSLTTGVSITKTGPREAMAGQPVNYVLSGIANNSNVMLQSFYWRDTLPAQVRLNTIVTGTYNFPGVYKITYRVNGGEYRTLADNLSTSRNYTLQASPAALGLAANERVTEVMFVFGQAPAGFAQVEKPQIKCTAVAGLTAGSSFVNIADVGGVYNGVWVQAISRWVTTVYGKPTPLPKTGY</sequence>
<evidence type="ECO:0000256" key="4">
    <source>
        <dbReference type="SAM" id="MobiDB-lite"/>
    </source>
</evidence>
<feature type="domain" description="SpaA-like prealbumin fold" evidence="6">
    <location>
        <begin position="1591"/>
        <end position="1671"/>
    </location>
</feature>
<feature type="domain" description="SpaA-like prealbumin fold" evidence="6">
    <location>
        <begin position="1898"/>
        <end position="1977"/>
    </location>
</feature>
<feature type="domain" description="SpaA-like prealbumin fold" evidence="6">
    <location>
        <begin position="1709"/>
        <end position="1782"/>
    </location>
</feature>
<dbReference type="PANTHER" id="PTHR36108">
    <property type="entry name" value="COLOSSIN-B-RELATED"/>
    <property type="match status" value="1"/>
</dbReference>
<proteinExistence type="inferred from homology"/>
<comment type="similarity">
    <text evidence="1">Belongs to the serine-aspartate repeat-containing protein (SDr) family.</text>
</comment>
<dbReference type="RefSeq" id="WP_162220987.1">
    <property type="nucleotide sequence ID" value="NZ_JANJZM010000012.1"/>
</dbReference>
<feature type="domain" description="SpaA-like prealbumin fold" evidence="6">
    <location>
        <begin position="1490"/>
        <end position="1586"/>
    </location>
</feature>
<organism evidence="7 8">
    <name type="scientific">Anaerotruncus colihominis</name>
    <dbReference type="NCBI Taxonomy" id="169435"/>
    <lineage>
        <taxon>Bacteria</taxon>
        <taxon>Bacillati</taxon>
        <taxon>Bacillota</taxon>
        <taxon>Clostridia</taxon>
        <taxon>Eubacteriales</taxon>
        <taxon>Oscillospiraceae</taxon>
        <taxon>Anaerotruncus</taxon>
    </lineage>
</organism>
<dbReference type="InterPro" id="IPR041033">
    <property type="entry name" value="SpaA_PFL_dom_1"/>
</dbReference>
<reference evidence="7 8" key="1">
    <citation type="submission" date="2019-06" db="EMBL/GenBank/DDBJ databases">
        <title>Draft genome sequences of 15 bacterial species constituting the stable defined intestinal microbiota of the GM15 gnotobiotic mouse model.</title>
        <authorList>
            <person name="Elie C."/>
            <person name="Mathieu A."/>
            <person name="Saliou A."/>
            <person name="Darnaud M."/>
            <person name="Leulier F."/>
            <person name="Tamellini A."/>
        </authorList>
    </citation>
    <scope>NUCLEOTIDE SEQUENCE [LARGE SCALE GENOMIC DNA]</scope>
    <source>
        <strain evidence="7 8">JM4-15</strain>
    </source>
</reference>